<evidence type="ECO:0000259" key="2">
    <source>
        <dbReference type="Pfam" id="PF14805"/>
    </source>
</evidence>
<organism evidence="3">
    <name type="scientific">Candidatus Actinomarina minuta</name>
    <dbReference type="NCBI Taxonomy" id="1389454"/>
    <lineage>
        <taxon>Bacteria</taxon>
        <taxon>Bacillati</taxon>
        <taxon>Actinomycetota</taxon>
        <taxon>Actinomycetes</taxon>
        <taxon>Candidatus Actinomarinidae</taxon>
        <taxon>Candidatus Actinomarinales</taxon>
        <taxon>Candidatus Actinomarineae</taxon>
        <taxon>Candidatus Actinomarinaceae</taxon>
        <taxon>Candidatus Actinomarina</taxon>
    </lineage>
</organism>
<dbReference type="InterPro" id="IPR050179">
    <property type="entry name" value="Trans_hexapeptide_repeat"/>
</dbReference>
<accession>S5DKH3</accession>
<dbReference type="AlphaFoldDB" id="S5DKH3"/>
<keyword evidence="3" id="KW-0808">Transferase</keyword>
<dbReference type="GO" id="GO:0016740">
    <property type="term" value="F:transferase activity"/>
    <property type="evidence" value="ECO:0007669"/>
    <property type="project" value="UniProtKB-KW"/>
</dbReference>
<dbReference type="EMBL" id="KC811127">
    <property type="protein sequence ID" value="AGQ19274.1"/>
    <property type="molecule type" value="Genomic_DNA"/>
</dbReference>
<dbReference type="SUPFAM" id="SSF51161">
    <property type="entry name" value="Trimeric LpxA-like enzymes"/>
    <property type="match status" value="1"/>
</dbReference>
<feature type="domain" description="Tetrahydrodipicolinate-N-succinyltransferase chain A" evidence="2">
    <location>
        <begin position="6"/>
        <end position="64"/>
    </location>
</feature>
<dbReference type="InterPro" id="IPR011004">
    <property type="entry name" value="Trimer_LpxA-like_sf"/>
</dbReference>
<evidence type="ECO:0000256" key="1">
    <source>
        <dbReference type="ARBA" id="ARBA00007274"/>
    </source>
</evidence>
<evidence type="ECO:0000313" key="3">
    <source>
        <dbReference type="EMBL" id="AGQ19274.1"/>
    </source>
</evidence>
<sequence>MNIKKFENRVENIDLDNITQDDVDLIKEIIQKLDNGEIRVVEKIDNEWVVNEWVKKSISLYFSIQNLKVIESGDVIYFDKLEPKKNYESLKIRVVPPGIVRYGAFCEPGVVVMPGFVNIGAYVSSGTMVDTWATVGSCAYIGKNVHLSGGVGIGGVLEPPSAMPVIIEDGAFIGSRAIIVEGVRIGKGAVIGANVTITSSTPIIDVSGEEPIEYKGVVPENSVVIPGTRPKTFPSGEYDVQCALIIGKRKESTNEKTSLNEALRTFGVDV</sequence>
<dbReference type="NCBIfam" id="NF008808">
    <property type="entry name" value="PRK11830.1"/>
    <property type="match status" value="1"/>
</dbReference>
<comment type="similarity">
    <text evidence="1">Belongs to the transferase hexapeptide repeat family.</text>
</comment>
<dbReference type="Pfam" id="PF14805">
    <property type="entry name" value="THDPS_N_2"/>
    <property type="match status" value="1"/>
</dbReference>
<dbReference type="PANTHER" id="PTHR43300">
    <property type="entry name" value="ACETYLTRANSFERASE"/>
    <property type="match status" value="1"/>
</dbReference>
<dbReference type="InterPro" id="IPR001451">
    <property type="entry name" value="Hexapep"/>
</dbReference>
<reference evidence="3" key="1">
    <citation type="journal article" date="2013" name="Sci. Rep.">
        <title>Metagenomics uncovers a new group of low GC and ultra-small marine Actinobacteria.</title>
        <authorList>
            <person name="Ghai R."/>
            <person name="Mizuno C.M."/>
            <person name="Picazo A."/>
            <person name="Camacho A."/>
            <person name="Rodriguez-Valera F."/>
        </authorList>
    </citation>
    <scope>NUCLEOTIDE SEQUENCE</scope>
</reference>
<dbReference type="Gene3D" id="1.10.166.10">
    <property type="entry name" value="Tetrahydrodipicolinate-N-succinyltransferase, N-terminal domain"/>
    <property type="match status" value="1"/>
</dbReference>
<dbReference type="PANTHER" id="PTHR43300:SF10">
    <property type="entry name" value="2,3,4,5-TETRAHYDROPYRIDINE-2,6-DICARBOXYLATE N-ACETYLTRANSFERASE"/>
    <property type="match status" value="1"/>
</dbReference>
<dbReference type="InterPro" id="IPR037133">
    <property type="entry name" value="THP_succinylTrfase_N_sf"/>
</dbReference>
<dbReference type="CDD" id="cd03350">
    <property type="entry name" value="LbH_THP_succinylT"/>
    <property type="match status" value="1"/>
</dbReference>
<dbReference type="Gene3D" id="2.160.10.10">
    <property type="entry name" value="Hexapeptide repeat proteins"/>
    <property type="match status" value="1"/>
</dbReference>
<dbReference type="Pfam" id="PF14602">
    <property type="entry name" value="Hexapep_2"/>
    <property type="match status" value="1"/>
</dbReference>
<protein>
    <submittedName>
        <fullName evidence="3">Tetrahydrodipicolinate N-succinyltransferase</fullName>
    </submittedName>
</protein>
<proteinExistence type="inferred from homology"/>
<dbReference type="InterPro" id="IPR023180">
    <property type="entry name" value="THP_succinylTrfase_dom1"/>
</dbReference>
<name>S5DKH3_9ACTN</name>